<evidence type="ECO:0000256" key="1">
    <source>
        <dbReference type="ARBA" id="ARBA00001968"/>
    </source>
</evidence>
<organism evidence="6 7">
    <name type="scientific">Nitratireductor indicus C115</name>
    <dbReference type="NCBI Taxonomy" id="1231190"/>
    <lineage>
        <taxon>Bacteria</taxon>
        <taxon>Pseudomonadati</taxon>
        <taxon>Pseudomonadota</taxon>
        <taxon>Alphaproteobacteria</taxon>
        <taxon>Hyphomicrobiales</taxon>
        <taxon>Phyllobacteriaceae</taxon>
        <taxon>Nitratireductor</taxon>
    </lineage>
</organism>
<dbReference type="CDD" id="cd16841">
    <property type="entry name" value="RraA_family"/>
    <property type="match status" value="1"/>
</dbReference>
<dbReference type="Gene3D" id="3.50.30.40">
    <property type="entry name" value="Ribonuclease E inhibitor RraA/RraA-like"/>
    <property type="match status" value="1"/>
</dbReference>
<evidence type="ECO:0000256" key="5">
    <source>
        <dbReference type="PIRSR" id="PIRSR605493-1"/>
    </source>
</evidence>
<dbReference type="eggNOG" id="COG0684">
    <property type="taxonomic scope" value="Bacteria"/>
</dbReference>
<feature type="binding site" evidence="5">
    <location>
        <begin position="93"/>
        <end position="96"/>
    </location>
    <ligand>
        <name>substrate</name>
    </ligand>
</feature>
<dbReference type="STRING" id="721133.SAMN05216176_102427"/>
<keyword evidence="5" id="KW-0460">Magnesium</keyword>
<dbReference type="Proteomes" id="UP000007374">
    <property type="component" value="Unassembled WGS sequence"/>
</dbReference>
<feature type="binding site" evidence="5">
    <location>
        <position position="115"/>
    </location>
    <ligand>
        <name>substrate</name>
    </ligand>
</feature>
<dbReference type="EMBL" id="AMSI01000001">
    <property type="protein sequence ID" value="EKF44497.1"/>
    <property type="molecule type" value="Genomic_DNA"/>
</dbReference>
<dbReference type="GO" id="GO:0046872">
    <property type="term" value="F:metal ion binding"/>
    <property type="evidence" value="ECO:0007669"/>
    <property type="project" value="UniProtKB-KW"/>
</dbReference>
<dbReference type="PANTHER" id="PTHR33254:SF4">
    <property type="entry name" value="4-HYDROXY-4-METHYL-2-OXOGLUTARATE ALDOLASE 3-RELATED"/>
    <property type="match status" value="1"/>
</dbReference>
<dbReference type="PATRIC" id="fig|1231190.3.peg.445"/>
<dbReference type="InterPro" id="IPR005493">
    <property type="entry name" value="RraA/RraA-like"/>
</dbReference>
<comment type="cofactor">
    <cofactor evidence="5">
        <name>Mg(2+)</name>
        <dbReference type="ChEBI" id="CHEBI:18420"/>
    </cofactor>
</comment>
<evidence type="ECO:0000256" key="4">
    <source>
        <dbReference type="ARBA" id="ARBA00030169"/>
    </source>
</evidence>
<accession>K2PTU4</accession>
<evidence type="ECO:0000256" key="3">
    <source>
        <dbReference type="ARBA" id="ARBA00029596"/>
    </source>
</evidence>
<name>K2PTU4_9HYPH</name>
<evidence type="ECO:0000256" key="2">
    <source>
        <dbReference type="ARBA" id="ARBA00016549"/>
    </source>
</evidence>
<comment type="caution">
    <text evidence="6">The sequence shown here is derived from an EMBL/GenBank/DDBJ whole genome shotgun (WGS) entry which is preliminary data.</text>
</comment>
<feature type="binding site" evidence="5">
    <location>
        <position position="116"/>
    </location>
    <ligand>
        <name>Mg(2+)</name>
        <dbReference type="ChEBI" id="CHEBI:18420"/>
    </ligand>
</feature>
<keyword evidence="7" id="KW-1185">Reference proteome</keyword>
<sequence length="224" mass="23855">MSGSQEEFLTRLQNVETGVVTDALSRLGLSGWMDAVLPLGAANRIVARATTVKFAPRTGMPGQAGNIYTAIRGAAAGTVLVVDSGCSDTWLLGENVAHGAYFQGLAGIISDSLVRDVAQLREMDFPVFARGISVRPPMLEMIGIDVPVECGGAQVRPGDYIVADADGVVVVPQAQIERVMVEIADLEQLEKDQELALADQAPLEVINELLRRKKTRKGSQAVKA</sequence>
<gene>
    <name evidence="6" type="ORF">NA8A_02105</name>
</gene>
<keyword evidence="5" id="KW-0479">Metal-binding</keyword>
<dbReference type="SUPFAM" id="SSF89562">
    <property type="entry name" value="RraA-like"/>
    <property type="match status" value="1"/>
</dbReference>
<comment type="cofactor">
    <cofactor evidence="1">
        <name>a divalent metal cation</name>
        <dbReference type="ChEBI" id="CHEBI:60240"/>
    </cofactor>
</comment>
<proteinExistence type="predicted"/>
<reference evidence="6 7" key="1">
    <citation type="journal article" date="2012" name="J. Bacteriol.">
        <title>Genome Sequence of Nitratireductor indicus Type Strain C115.</title>
        <authorList>
            <person name="Lai Q."/>
            <person name="Li G."/>
            <person name="Yu Z."/>
            <person name="Shao Z."/>
        </authorList>
    </citation>
    <scope>NUCLEOTIDE SEQUENCE [LARGE SCALE GENOMIC DNA]</scope>
    <source>
        <strain evidence="6 7">C115</strain>
    </source>
</reference>
<dbReference type="AlphaFoldDB" id="K2PTU4"/>
<dbReference type="Pfam" id="PF03737">
    <property type="entry name" value="RraA-like"/>
    <property type="match status" value="1"/>
</dbReference>
<evidence type="ECO:0000313" key="7">
    <source>
        <dbReference type="Proteomes" id="UP000007374"/>
    </source>
</evidence>
<protein>
    <recommendedName>
        <fullName evidence="2">Putative 4-hydroxy-4-methyl-2-oxoglutarate aldolase</fullName>
    </recommendedName>
    <alternativeName>
        <fullName evidence="3">Regulator of ribonuclease activity homolog</fullName>
    </alternativeName>
    <alternativeName>
        <fullName evidence="4">RraA-like protein</fullName>
    </alternativeName>
</protein>
<dbReference type="InterPro" id="IPR036704">
    <property type="entry name" value="RraA/RraA-like_sf"/>
</dbReference>
<dbReference type="PANTHER" id="PTHR33254">
    <property type="entry name" value="4-HYDROXY-4-METHYL-2-OXOGLUTARATE ALDOLASE 3-RELATED"/>
    <property type="match status" value="1"/>
</dbReference>
<evidence type="ECO:0000313" key="6">
    <source>
        <dbReference type="EMBL" id="EKF44497.1"/>
    </source>
</evidence>